<dbReference type="AlphaFoldDB" id="A0A6F8VEL4"/>
<dbReference type="Proteomes" id="UP000502260">
    <property type="component" value="Chromosome"/>
</dbReference>
<dbReference type="RefSeq" id="WP_173065355.1">
    <property type="nucleotide sequence ID" value="NZ_AP022853.1"/>
</dbReference>
<evidence type="ECO:0000259" key="10">
    <source>
        <dbReference type="Pfam" id="PF12704"/>
    </source>
</evidence>
<proteinExistence type="inferred from homology"/>
<dbReference type="EMBL" id="AP022853">
    <property type="protein sequence ID" value="BCB27537.1"/>
    <property type="molecule type" value="Genomic_DNA"/>
</dbReference>
<comment type="subcellular location">
    <subcellularLocation>
        <location evidence="1">Cell membrane</location>
        <topology evidence="1">Multi-pass membrane protein</topology>
    </subcellularLocation>
</comment>
<evidence type="ECO:0000313" key="11">
    <source>
        <dbReference type="EMBL" id="BCB27537.1"/>
    </source>
</evidence>
<evidence type="ECO:0000256" key="7">
    <source>
        <dbReference type="ARBA" id="ARBA00023136"/>
    </source>
</evidence>
<feature type="transmembrane region" description="Helical" evidence="8">
    <location>
        <begin position="380"/>
        <end position="397"/>
    </location>
</feature>
<accession>A0A6F8VEL4</accession>
<sequence length="414" mass="45047">MPAFELFIGLRYTRAKRRNHFISFISLISMAGIALGVAALIVVLSVMNGFQDELRSRILGVAAHIQITGSDNTLTDWRRVAAEASRHPEVTAAAPYIMAQNMLTYDSAVQGAIVRGIVPELESGVAQFSSHMKQGQLADLRAGEFGIVLGSELARALGARVGDKVVVMAPQGQVTPAGVVPRLKQFTVKGIFEVGMYEYDYGLALINMDDAARLYRMGDRVSGVRLALKDLYRAPQVAHDLLDMVHGDVYISDWTRQHANFFRAIQIEKNVMFIILLLIVAVAAFNIVSTLVMAVTDKQADIAILRTLGASPASIMKIFIVQGALIGTIGMVIGVAGGVALALNIDVVVPAIERLFGIHFMAKDVYYISELPSKLEVTDVVYIASVSFILTLLATLYPSYRASKTNPAEALRYE</sequence>
<dbReference type="NCBIfam" id="TIGR02212">
    <property type="entry name" value="lolCE"/>
    <property type="match status" value="1"/>
</dbReference>
<evidence type="ECO:0000313" key="12">
    <source>
        <dbReference type="Proteomes" id="UP000502260"/>
    </source>
</evidence>
<dbReference type="InterPro" id="IPR011925">
    <property type="entry name" value="LolCE_TM"/>
</dbReference>
<evidence type="ECO:0000256" key="4">
    <source>
        <dbReference type="ARBA" id="ARBA00022475"/>
    </source>
</evidence>
<evidence type="ECO:0000256" key="3">
    <source>
        <dbReference type="ARBA" id="ARBA00022448"/>
    </source>
</evidence>
<evidence type="ECO:0000256" key="1">
    <source>
        <dbReference type="ARBA" id="ARBA00004651"/>
    </source>
</evidence>
<feature type="domain" description="MacB-like periplasmic core" evidence="10">
    <location>
        <begin position="26"/>
        <end position="241"/>
    </location>
</feature>
<dbReference type="InterPro" id="IPR025857">
    <property type="entry name" value="MacB_PCD"/>
</dbReference>
<feature type="transmembrane region" description="Helical" evidence="8">
    <location>
        <begin position="271"/>
        <end position="295"/>
    </location>
</feature>
<evidence type="ECO:0000259" key="9">
    <source>
        <dbReference type="Pfam" id="PF02687"/>
    </source>
</evidence>
<comment type="similarity">
    <text evidence="2">Belongs to the ABC-4 integral membrane protein family. LolC/E subfamily.</text>
</comment>
<dbReference type="GO" id="GO:0098797">
    <property type="term" value="C:plasma membrane protein complex"/>
    <property type="evidence" value="ECO:0007669"/>
    <property type="project" value="TreeGrafter"/>
</dbReference>
<keyword evidence="3" id="KW-0813">Transport</keyword>
<dbReference type="PANTHER" id="PTHR30489">
    <property type="entry name" value="LIPOPROTEIN-RELEASING SYSTEM TRANSMEMBRANE PROTEIN LOLE"/>
    <property type="match status" value="1"/>
</dbReference>
<gene>
    <name evidence="11" type="ORF">SKTS_24230</name>
</gene>
<dbReference type="PANTHER" id="PTHR30489:SF0">
    <property type="entry name" value="LIPOPROTEIN-RELEASING SYSTEM TRANSMEMBRANE PROTEIN LOLE"/>
    <property type="match status" value="1"/>
</dbReference>
<protein>
    <submittedName>
        <fullName evidence="11">Lipoprotein releasing system protein</fullName>
    </submittedName>
</protein>
<evidence type="ECO:0000256" key="5">
    <source>
        <dbReference type="ARBA" id="ARBA00022692"/>
    </source>
</evidence>
<feature type="domain" description="ABC3 transporter permease C-terminal" evidence="9">
    <location>
        <begin position="273"/>
        <end position="407"/>
    </location>
</feature>
<keyword evidence="6 8" id="KW-1133">Transmembrane helix</keyword>
<dbReference type="Pfam" id="PF02687">
    <property type="entry name" value="FtsX"/>
    <property type="match status" value="1"/>
</dbReference>
<dbReference type="Pfam" id="PF12704">
    <property type="entry name" value="MacB_PCD"/>
    <property type="match status" value="1"/>
</dbReference>
<evidence type="ECO:0000256" key="2">
    <source>
        <dbReference type="ARBA" id="ARBA00005236"/>
    </source>
</evidence>
<evidence type="ECO:0000256" key="6">
    <source>
        <dbReference type="ARBA" id="ARBA00022989"/>
    </source>
</evidence>
<dbReference type="GO" id="GO:0042953">
    <property type="term" value="P:lipoprotein transport"/>
    <property type="evidence" value="ECO:0007669"/>
    <property type="project" value="InterPro"/>
</dbReference>
<feature type="transmembrane region" description="Helical" evidence="8">
    <location>
        <begin position="316"/>
        <end position="343"/>
    </location>
</feature>
<feature type="transmembrane region" description="Helical" evidence="8">
    <location>
        <begin position="21"/>
        <end position="47"/>
    </location>
</feature>
<dbReference type="InterPro" id="IPR051447">
    <property type="entry name" value="Lipoprotein-release_system"/>
</dbReference>
<evidence type="ECO:0000256" key="8">
    <source>
        <dbReference type="SAM" id="Phobius"/>
    </source>
</evidence>
<reference evidence="12" key="1">
    <citation type="submission" date="2020-03" db="EMBL/GenBank/DDBJ databases">
        <title>Complete genome sequence of sulfur-oxidizing bacterium skT11.</title>
        <authorList>
            <person name="Kanda M."/>
            <person name="Kojima H."/>
            <person name="Fukui M."/>
        </authorList>
    </citation>
    <scope>NUCLEOTIDE SEQUENCE [LARGE SCALE GENOMIC DNA]</scope>
    <source>
        <strain evidence="12">skT11</strain>
    </source>
</reference>
<keyword evidence="12" id="KW-1185">Reference proteome</keyword>
<dbReference type="KEGG" id="slac:SKTS_24230"/>
<dbReference type="GO" id="GO:0044874">
    <property type="term" value="P:lipoprotein localization to outer membrane"/>
    <property type="evidence" value="ECO:0007669"/>
    <property type="project" value="TreeGrafter"/>
</dbReference>
<keyword evidence="5 8" id="KW-0812">Transmembrane</keyword>
<keyword evidence="7 8" id="KW-0472">Membrane</keyword>
<dbReference type="InterPro" id="IPR003838">
    <property type="entry name" value="ABC3_permease_C"/>
</dbReference>
<keyword evidence="4" id="KW-1003">Cell membrane</keyword>
<keyword evidence="11" id="KW-0449">Lipoprotein</keyword>
<organism evidence="11 12">
    <name type="scientific">Sulfurimicrobium lacus</name>
    <dbReference type="NCBI Taxonomy" id="2715678"/>
    <lineage>
        <taxon>Bacteria</taxon>
        <taxon>Pseudomonadati</taxon>
        <taxon>Pseudomonadota</taxon>
        <taxon>Betaproteobacteria</taxon>
        <taxon>Nitrosomonadales</taxon>
        <taxon>Sulfuricellaceae</taxon>
        <taxon>Sulfurimicrobium</taxon>
    </lineage>
</organism>
<name>A0A6F8VEL4_9PROT</name>